<comment type="caution">
    <text evidence="3">The sequence shown here is derived from an EMBL/GenBank/DDBJ whole genome shotgun (WGS) entry which is preliminary data.</text>
</comment>
<reference evidence="3" key="1">
    <citation type="journal article" date="2020" name="Microb. Genom.">
        <title>Genetic diversity of clinical and environmental Mucorales isolates obtained from an investigation of mucormycosis cases among solid organ transplant recipients.</title>
        <authorList>
            <person name="Nguyen M.H."/>
            <person name="Kaul D."/>
            <person name="Muto C."/>
            <person name="Cheng S.J."/>
            <person name="Richter R.A."/>
            <person name="Bruno V.M."/>
            <person name="Liu G."/>
            <person name="Beyhan S."/>
            <person name="Sundermann A.J."/>
            <person name="Mounaud S."/>
            <person name="Pasculle A.W."/>
            <person name="Nierman W.C."/>
            <person name="Driscoll E."/>
            <person name="Cumbie R."/>
            <person name="Clancy C.J."/>
            <person name="Dupont C.L."/>
        </authorList>
    </citation>
    <scope>NUCLEOTIDE SEQUENCE</scope>
    <source>
        <strain evidence="3">GL11</strain>
    </source>
</reference>
<evidence type="ECO:0000313" key="3">
    <source>
        <dbReference type="EMBL" id="KAG1276957.1"/>
    </source>
</evidence>
<gene>
    <name evidence="3" type="ORF">G6F64_014759</name>
</gene>
<sequence length="110" mass="12062">MLLYLLLVLLLGCEGIVKINSIASYSPPLRFLSALVVLFLGWIPFCTCLPPVLTGLVSSDGAWVGSQASLLPVLVVLAILLVLTLWSVPWFLLLFGAVYLCRRLVMWVTT</sequence>
<proteinExistence type="predicted"/>
<feature type="transmembrane region" description="Helical" evidence="1">
    <location>
        <begin position="70"/>
        <end position="100"/>
    </location>
</feature>
<feature type="chain" id="PRO_5040275581" evidence="2">
    <location>
        <begin position="16"/>
        <end position="110"/>
    </location>
</feature>
<evidence type="ECO:0000313" key="4">
    <source>
        <dbReference type="Proteomes" id="UP000716291"/>
    </source>
</evidence>
<keyword evidence="4" id="KW-1185">Reference proteome</keyword>
<evidence type="ECO:0000256" key="2">
    <source>
        <dbReference type="SAM" id="SignalP"/>
    </source>
</evidence>
<dbReference type="Proteomes" id="UP000716291">
    <property type="component" value="Unassembled WGS sequence"/>
</dbReference>
<evidence type="ECO:0000256" key="1">
    <source>
        <dbReference type="SAM" id="Phobius"/>
    </source>
</evidence>
<dbReference type="AlphaFoldDB" id="A0A9P6WTC3"/>
<feature type="signal peptide" evidence="2">
    <location>
        <begin position="1"/>
        <end position="15"/>
    </location>
</feature>
<accession>A0A9P6WTC3</accession>
<dbReference type="EMBL" id="JAANQT010009545">
    <property type="protein sequence ID" value="KAG1276957.1"/>
    <property type="molecule type" value="Genomic_DNA"/>
</dbReference>
<protein>
    <submittedName>
        <fullName evidence="3">Uncharacterized protein</fullName>
    </submittedName>
</protein>
<keyword evidence="1" id="KW-0812">Transmembrane</keyword>
<keyword evidence="2" id="KW-0732">Signal</keyword>
<feature type="transmembrane region" description="Helical" evidence="1">
    <location>
        <begin position="31"/>
        <end position="58"/>
    </location>
</feature>
<keyword evidence="1" id="KW-0472">Membrane</keyword>
<name>A0A9P6WTC3_RHIOR</name>
<keyword evidence="1" id="KW-1133">Transmembrane helix</keyword>
<organism evidence="3 4">
    <name type="scientific">Rhizopus oryzae</name>
    <name type="common">Mucormycosis agent</name>
    <name type="synonym">Rhizopus arrhizus var. delemar</name>
    <dbReference type="NCBI Taxonomy" id="64495"/>
    <lineage>
        <taxon>Eukaryota</taxon>
        <taxon>Fungi</taxon>
        <taxon>Fungi incertae sedis</taxon>
        <taxon>Mucoromycota</taxon>
        <taxon>Mucoromycotina</taxon>
        <taxon>Mucoromycetes</taxon>
        <taxon>Mucorales</taxon>
        <taxon>Mucorineae</taxon>
        <taxon>Rhizopodaceae</taxon>
        <taxon>Rhizopus</taxon>
    </lineage>
</organism>